<dbReference type="FunCoup" id="E3MVJ3">
    <property type="interactions" value="2031"/>
</dbReference>
<dbReference type="InParanoid" id="E3MVJ3"/>
<dbReference type="InterPro" id="IPR036465">
    <property type="entry name" value="vWFA_dom_sf"/>
</dbReference>
<sequence length="1817" mass="206906">MISRVSLLRLQHARKTLTTSASTSSKPSTLTIGNVSVQLQEAKNPDFVPAFYGWKSQPPQDFLPHLKWLIQKDQLKQDVFLLGVPGKIRLELVLRYLEATNREFEYLPITRDTTEADIKQRREIRDGTAYYTDLVRYTVRYTPENTMFQCAVRAALEGRVLVIDGVERAERNVLPILNNLLENREMQLDDGRFLMKHDKYDELKEKYDEATLKKMGMERVSENFHVIALGLPVPRFPGNSLDPPFRSRFQCRNIEELCFNTFLEEAKRLAPRVKESELNDLISVVYAYNSEATTSRPRIATSVVENTLKIWNVNPRYSAGQILDFTYPAKEVLSDSEKELIETFKNKFDLKSNENTRKLKVKDGLFSVRTTKATQTLNLPKPSHPSTTKVTWIPTDKQEYLIADLATAFSKGDFVLIGPKGSGKSTILAELSQRLNYNYVTMVLHQDMNTRELIQRRHMKENGDTIWEDSILVSAARNGDVCVLDGVEMVHPSVLMSLAQLIYHRRFDLPNGNRLIGEKEFGTIMERDGADEATMNQRGVFKIPESFRLLFVGESQSKEHKWINENVLSILPFFTVPHLSLAEQSNIISQITHGNNMKSVNKLIEFVESIKNSTDSGLKNTATSLSLRRLIHIAKRDLMQPGHLQELVEKAALSKFLPQITKETFEHEMKTAKIYNDTKIRTKEDQKYLDMIRAETERPEDEALIPNVLFHHNKQHDEVLEDMARDMKLGSHLLLIGNQGVGKNKLTDRFLHLINRPRQYMQLHRDTTVQTLTMQTVVENGIIRHEDSALVKAARSGQILVIDEADKAPLHVIAILKTLLDTGNLVLGDGRSLRPAASFTDADKRNDRLVPIHPNFRIIMLANRPGFPFLGNNLFAVLGDLFAIHMIDHPGRASEFEMIRKYGPNVNAAVLNQLLTIFNELRDKTDQGVLQYPYSTRELVNIVRHCNEFPNDPLPEVCRNVFDFDSYSEDTIAVIHEVFQKHGVPLGVSRNKDSVAIMERIPLGELKHIGKWSRKSIDFPMEYGFNAPVPVEFDPPVRLATGSLKMDKNNQRNNIFSEFHCHWKVPLDETNMISDGIRVNDDLVMSSVNPPMIYHCKDFMNSNEVEELKLNKILPRFSQMYQPRIKLAYIGGDNILVHEEEANFTGIISLPDQMCTVVKNNTSIAGKLGAMITGTNYMWRLSNQKCNHALLYECGGQQMLVYTDDKQQISVQHGSVPFNIKRVFANGPQNWTVVSTENDNYQLVLDHGKWLLEKIENDVKDGLNTIKAKQGNNELTSVADPYYYVQGRNDGSVLGVPRKENETMFRKESFPSKNKFAKLDESREVTFLGDTIVRAMPAFRTPKAYVHDKISPYDINGFLETIDTSRNKISYVPVPYDGNTFMYENWVAEMTKTRFHLVPWDDEKVLTIEINGGSIRSYELEMSSLGKSFDDWKRMTGAAEDEKLRMEFDRNPDDVDFEKLDEPKLGKFDPSNAPHHGGNQWMGGTGGYNTAGMGGIGGPFRLDAGHDVHQMPDFAKQQVPHHILKKAREIAQVEYAKKLREINMSEYDADGYEKIWKKVHVPSKKLSAVIDQLEAKKKEREWTKHQTTGDLDDGKLIEGVTGEQNIYRRRVDKVPDPGAPQIKPKRLRISFDVSGSMYRFNGYDQRLGKTLEAALMTMTALDGKTDQVQYDIIGHSGDSANVPFVKANQHPKNNKDRLDVLKRMIAHTQYCSSGDSTVESLRWAIEEMKVKKDDFDENVVILVSDANLQRYGISPKKIKDAMQKDPSINSFVILIGDLGNEASEIQKELPVGKAFVLKNTSELPKIMETIFASTIAQ</sequence>
<dbReference type="GO" id="GO:0016887">
    <property type="term" value="F:ATP hydrolysis activity"/>
    <property type="evidence" value="ECO:0007669"/>
    <property type="project" value="InterPro"/>
</dbReference>
<dbReference type="PANTHER" id="PTHR21610:SF9">
    <property type="entry name" value="VON WILLEBRAND FACTOR A DOMAIN-CONTAINING PROTEIN 8"/>
    <property type="match status" value="1"/>
</dbReference>
<dbReference type="EMBL" id="DS268483">
    <property type="protein sequence ID" value="EFP10238.1"/>
    <property type="molecule type" value="Genomic_DNA"/>
</dbReference>
<organism evidence="3">
    <name type="scientific">Caenorhabditis remanei</name>
    <name type="common">Caenorhabditis vulgaris</name>
    <dbReference type="NCBI Taxonomy" id="31234"/>
    <lineage>
        <taxon>Eukaryota</taxon>
        <taxon>Metazoa</taxon>
        <taxon>Ecdysozoa</taxon>
        <taxon>Nematoda</taxon>
        <taxon>Chromadorea</taxon>
        <taxon>Rhabditida</taxon>
        <taxon>Rhabditina</taxon>
        <taxon>Rhabditomorpha</taxon>
        <taxon>Rhabditoidea</taxon>
        <taxon>Rhabditidae</taxon>
        <taxon>Peloderinae</taxon>
        <taxon>Caenorhabditis</taxon>
    </lineage>
</organism>
<dbReference type="InterPro" id="IPR027417">
    <property type="entry name" value="P-loop_NTPase"/>
</dbReference>
<dbReference type="SMART" id="SM00327">
    <property type="entry name" value="VWA"/>
    <property type="match status" value="1"/>
</dbReference>
<proteinExistence type="predicted"/>
<name>E3MVJ3_CAERE</name>
<dbReference type="Pfam" id="PF07728">
    <property type="entry name" value="AAA_5"/>
    <property type="match status" value="3"/>
</dbReference>
<dbReference type="Gene3D" id="3.40.50.300">
    <property type="entry name" value="P-loop containing nucleotide triphosphate hydrolases"/>
    <property type="match status" value="3"/>
</dbReference>
<protein>
    <recommendedName>
        <fullName evidence="1">VWFA domain-containing protein</fullName>
    </recommendedName>
</protein>
<dbReference type="GO" id="GO:0005524">
    <property type="term" value="F:ATP binding"/>
    <property type="evidence" value="ECO:0007669"/>
    <property type="project" value="InterPro"/>
</dbReference>
<dbReference type="InterPro" id="IPR039891">
    <property type="entry name" value="VWA8"/>
</dbReference>
<dbReference type="HOGENOM" id="CLU_001400_0_0_1"/>
<feature type="domain" description="VWFA" evidence="1">
    <location>
        <begin position="1626"/>
        <end position="1810"/>
    </location>
</feature>
<dbReference type="PANTHER" id="PTHR21610">
    <property type="entry name" value="VON WILLEBRAND FACTOR A DOMAIN-CONTAINING PROTEIN 8"/>
    <property type="match status" value="1"/>
</dbReference>
<dbReference type="OrthoDB" id="5186at2759"/>
<dbReference type="GO" id="GO:0005737">
    <property type="term" value="C:cytoplasm"/>
    <property type="evidence" value="ECO:0007669"/>
    <property type="project" value="TreeGrafter"/>
</dbReference>
<dbReference type="eggNOG" id="KOG1808">
    <property type="taxonomic scope" value="Eukaryota"/>
</dbReference>
<dbReference type="SMART" id="SM00382">
    <property type="entry name" value="AAA"/>
    <property type="match status" value="2"/>
</dbReference>
<dbReference type="STRING" id="31234.E3MVJ3"/>
<accession>E3MVJ3</accession>
<evidence type="ECO:0000259" key="1">
    <source>
        <dbReference type="PROSITE" id="PS50234"/>
    </source>
</evidence>
<gene>
    <name evidence="2" type="ORF">CRE_24093</name>
</gene>
<evidence type="ECO:0000313" key="3">
    <source>
        <dbReference type="Proteomes" id="UP000008281"/>
    </source>
</evidence>
<dbReference type="InterPro" id="IPR002035">
    <property type="entry name" value="VWF_A"/>
</dbReference>
<evidence type="ECO:0000313" key="2">
    <source>
        <dbReference type="EMBL" id="EFP10238.1"/>
    </source>
</evidence>
<dbReference type="InterPro" id="IPR011704">
    <property type="entry name" value="ATPase_dyneun-rel_AAA"/>
</dbReference>
<dbReference type="SUPFAM" id="SSF52540">
    <property type="entry name" value="P-loop containing nucleoside triphosphate hydrolases"/>
    <property type="match status" value="3"/>
</dbReference>
<dbReference type="Proteomes" id="UP000008281">
    <property type="component" value="Unassembled WGS sequence"/>
</dbReference>
<keyword evidence="3" id="KW-1185">Reference proteome</keyword>
<dbReference type="FunFam" id="3.40.50.300:FF:000587">
    <property type="entry name" value="von Willebrand factor A domain containing 8"/>
    <property type="match status" value="1"/>
</dbReference>
<dbReference type="OMA" id="GTHIVHP"/>
<dbReference type="Gene3D" id="3.40.50.410">
    <property type="entry name" value="von Willebrand factor, type A domain"/>
    <property type="match status" value="1"/>
</dbReference>
<reference evidence="2" key="1">
    <citation type="submission" date="2007-07" db="EMBL/GenBank/DDBJ databases">
        <title>PCAP assembly of the Caenorhabditis remanei genome.</title>
        <authorList>
            <consortium name="The Caenorhabditis remanei Sequencing Consortium"/>
            <person name="Wilson R.K."/>
        </authorList>
    </citation>
    <scope>NUCLEOTIDE SEQUENCE [LARGE SCALE GENOMIC DNA]</scope>
    <source>
        <strain evidence="2">PB4641</strain>
    </source>
</reference>
<dbReference type="InterPro" id="IPR003593">
    <property type="entry name" value="AAA+_ATPase"/>
</dbReference>
<dbReference type="SUPFAM" id="SSF53300">
    <property type="entry name" value="vWA-like"/>
    <property type="match status" value="1"/>
</dbReference>
<dbReference type="PROSITE" id="PS50234">
    <property type="entry name" value="VWFA"/>
    <property type="match status" value="1"/>
</dbReference>